<dbReference type="InterPro" id="IPR036525">
    <property type="entry name" value="Tubulin/FtsZ_GTPase_sf"/>
</dbReference>
<gene>
    <name evidence="2" type="ORF">HMPREF9454_00562</name>
</gene>
<dbReference type="InterPro" id="IPR003008">
    <property type="entry name" value="Tubulin_FtsZ_GTPase"/>
</dbReference>
<proteinExistence type="predicted"/>
<keyword evidence="3" id="KW-1185">Reference proteome</keyword>
<feature type="domain" description="Tubulin/FtsZ GTPase" evidence="1">
    <location>
        <begin position="8"/>
        <end position="164"/>
    </location>
</feature>
<dbReference type="EMBL" id="ADMB01000024">
    <property type="protein sequence ID" value="EHR38757.1"/>
    <property type="molecule type" value="Genomic_DNA"/>
</dbReference>
<organism evidence="2 3">
    <name type="scientific">Megamonas funiformis YIT 11815</name>
    <dbReference type="NCBI Taxonomy" id="742816"/>
    <lineage>
        <taxon>Bacteria</taxon>
        <taxon>Bacillati</taxon>
        <taxon>Bacillota</taxon>
        <taxon>Negativicutes</taxon>
        <taxon>Selenomonadales</taxon>
        <taxon>Selenomonadaceae</taxon>
        <taxon>Megamonas</taxon>
    </lineage>
</organism>
<protein>
    <recommendedName>
        <fullName evidence="1">Tubulin/FtsZ GTPase domain-containing protein</fullName>
    </recommendedName>
</protein>
<dbReference type="Pfam" id="PF00091">
    <property type="entry name" value="Tubulin"/>
    <property type="match status" value="1"/>
</dbReference>
<sequence>MFKNSILNISFGQGAGNIGQLMEQQGILNLAINTSKQDLDTLNVKHKYLIKNGQGCGKDRNKSKKLVVNDFENILAVINNILDTNNTIKHIFIGFTMGGGSGSGGGPMLAKLIANEYSNINVCVYAVIPSKNEPFKAQYNACECYRELIKIENLGSMFFLDNNKHENKFIINRYFVDDLMEFLKIPDEDKSSKGNIDIEEMNTILSCNLMINISVTDENNHKVKPSILVDTECDGFVKYIALSNAKQNLLKDIQTSVGYPLDAFYTFNNRKINVIVLAGLSLPSSSMNEIFDLVNQRSTMITRESTTKELKLNDIFSSNKKKKEEIKRSRKDIFAEFI</sequence>
<dbReference type="GeneID" id="62778733"/>
<reference evidence="2 3" key="1">
    <citation type="submission" date="2012-01" db="EMBL/GenBank/DDBJ databases">
        <title>The Genome Sequence of Megamonas funiformis YIT 11815.</title>
        <authorList>
            <consortium name="The Broad Institute Genome Sequencing Platform"/>
            <person name="Earl A."/>
            <person name="Ward D."/>
            <person name="Feldgarden M."/>
            <person name="Gevers D."/>
            <person name="Morotomi M."/>
            <person name="Young S.K."/>
            <person name="Zeng Q."/>
            <person name="Gargeya S."/>
            <person name="Fitzgerald M."/>
            <person name="Haas B."/>
            <person name="Abouelleil A."/>
            <person name="Alvarado L."/>
            <person name="Arachchi H.M."/>
            <person name="Berlin A."/>
            <person name="Chapman S.B."/>
            <person name="Gearin G."/>
            <person name="Goldberg J."/>
            <person name="Griggs A."/>
            <person name="Gujja S."/>
            <person name="Hansen M."/>
            <person name="Heiman D."/>
            <person name="Howarth C."/>
            <person name="Larimer J."/>
            <person name="Lui A."/>
            <person name="MacDonald P.J.P."/>
            <person name="McCowen C."/>
            <person name="Montmayeur A."/>
            <person name="Murphy C."/>
            <person name="Neiman D."/>
            <person name="Pearson M."/>
            <person name="Priest M."/>
            <person name="Roberts A."/>
            <person name="Saif S."/>
            <person name="Shea T."/>
            <person name="Sisk P."/>
            <person name="Stolte C."/>
            <person name="Sykes S."/>
            <person name="Wortman J."/>
            <person name="Nusbaum C."/>
            <person name="Birren B."/>
        </authorList>
    </citation>
    <scope>NUCLEOTIDE SEQUENCE [LARGE SCALE GENOMIC DNA]</scope>
    <source>
        <strain evidence="2 3">YIT 11815</strain>
    </source>
</reference>
<dbReference type="Gene3D" id="3.40.50.1440">
    <property type="entry name" value="Tubulin/FtsZ, GTPase domain"/>
    <property type="match status" value="1"/>
</dbReference>
<dbReference type="RefSeq" id="WP_008537784.1">
    <property type="nucleotide sequence ID" value="NZ_JH601090.1"/>
</dbReference>
<evidence type="ECO:0000313" key="2">
    <source>
        <dbReference type="EMBL" id="EHR38757.1"/>
    </source>
</evidence>
<name>A0ABP2NLV2_9FIRM</name>
<accession>A0ABP2NLV2</accession>
<evidence type="ECO:0000313" key="3">
    <source>
        <dbReference type="Proteomes" id="UP000005963"/>
    </source>
</evidence>
<dbReference type="SUPFAM" id="SSF52490">
    <property type="entry name" value="Tubulin nucleotide-binding domain-like"/>
    <property type="match status" value="1"/>
</dbReference>
<dbReference type="Proteomes" id="UP000005963">
    <property type="component" value="Unassembled WGS sequence"/>
</dbReference>
<comment type="caution">
    <text evidence="2">The sequence shown here is derived from an EMBL/GenBank/DDBJ whole genome shotgun (WGS) entry which is preliminary data.</text>
</comment>
<evidence type="ECO:0000259" key="1">
    <source>
        <dbReference type="Pfam" id="PF00091"/>
    </source>
</evidence>